<dbReference type="RefSeq" id="WP_198313990.1">
    <property type="nucleotide sequence ID" value="NZ_JAPMLV010000001.1"/>
</dbReference>
<dbReference type="EMBL" id="JAPMLV010000001">
    <property type="protein sequence ID" value="MCX8301597.1"/>
    <property type="molecule type" value="Genomic_DNA"/>
</dbReference>
<keyword evidence="2" id="KW-1185">Reference proteome</keyword>
<gene>
    <name evidence="1" type="ORF">OTG14_01295</name>
</gene>
<organism evidence="1 2">
    <name type="scientific">Enterobacter pseudoroggenkampii</name>
    <dbReference type="NCBI Taxonomy" id="2996112"/>
    <lineage>
        <taxon>Bacteria</taxon>
        <taxon>Pseudomonadati</taxon>
        <taxon>Pseudomonadota</taxon>
        <taxon>Gammaproteobacteria</taxon>
        <taxon>Enterobacterales</taxon>
        <taxon>Enterobacteriaceae</taxon>
        <taxon>Enterobacter</taxon>
    </lineage>
</organism>
<dbReference type="Proteomes" id="UP001163211">
    <property type="component" value="Unassembled WGS sequence"/>
</dbReference>
<proteinExistence type="predicted"/>
<reference evidence="1" key="1">
    <citation type="submission" date="2022-11" db="EMBL/GenBank/DDBJ databases">
        <title>The draft genomes of two Enterobacter strains.</title>
        <authorList>
            <person name="He Y."/>
            <person name="Wu S."/>
            <person name="Feng Y."/>
            <person name="Zong Z."/>
        </authorList>
    </citation>
    <scope>NUCLEOTIDE SEQUENCE</scope>
    <source>
        <strain evidence="1">155092</strain>
    </source>
</reference>
<evidence type="ECO:0000313" key="2">
    <source>
        <dbReference type="Proteomes" id="UP001163211"/>
    </source>
</evidence>
<comment type="caution">
    <text evidence="1">The sequence shown here is derived from an EMBL/GenBank/DDBJ whole genome shotgun (WGS) entry which is preliminary data.</text>
</comment>
<accession>A0ABT3X9Q5</accession>
<sequence>MGIEPNLNRIPFNATKNSQQHWTNRSWYYENTPTFFPDPYSAGMHEELHRAIKNDIGKIQGPWQGSAEDLFNAYSRNLNSFSHISGDLKIPSTGEILARNVTPKEAHSKLLEWFNNKQTCKASGGRCG</sequence>
<name>A0ABT3X9Q5_9ENTR</name>
<evidence type="ECO:0000313" key="1">
    <source>
        <dbReference type="EMBL" id="MCX8301597.1"/>
    </source>
</evidence>
<protein>
    <submittedName>
        <fullName evidence="1">Uncharacterized protein</fullName>
    </submittedName>
</protein>